<dbReference type="PANTHER" id="PTHR13376">
    <property type="entry name" value="INTRAFLAGELLAR TRANSPORT PROTEIN 46 HOMOLOG"/>
    <property type="match status" value="1"/>
</dbReference>
<keyword evidence="9" id="KW-1185">Reference proteome</keyword>
<dbReference type="OrthoDB" id="2119217at2759"/>
<proteinExistence type="inferred from homology"/>
<evidence type="ECO:0000256" key="4">
    <source>
        <dbReference type="ARBA" id="ARBA00023069"/>
    </source>
</evidence>
<dbReference type="EMBL" id="JAFEUZ010000030">
    <property type="protein sequence ID" value="KAG5472395.1"/>
    <property type="molecule type" value="Genomic_DNA"/>
</dbReference>
<dbReference type="Proteomes" id="UP000673552">
    <property type="component" value="Unassembled WGS sequence"/>
</dbReference>
<sequence>MRRASDDGSDTSHYDEGAESTEEKASESQSESSLGFGGDLPIPVPGHLRQSPPTVTIPTRDRIENTQWTSSISADTASQTNSAGRGRPLQGLTAPAMDNPSDSAVLGGQLMTDNPNDERIEVRNAENVKTPRASLRQSYAQEEGAGGGGGTMGQPIENAPHDEAIPVSPSASQVATPMAMRTGQAMRPDDEDETEDEGEEAGEEEEDAELDENNEYRAEGYAGQKPTDLAEAAPAVYDSDRQLGYNPAKYARINATASREMQDLFKQIMQYEPFTAELPAKLRPFVLDYIPAIGDLDPFVKVPRPDGIPDGLGLEMVDEPAIPQSNPAVVLLELNATNAHGVSADIVDSLENAANRPEVIDRWISDIKKVHYKKALPTVNYQRPMPDIETLMQVWPQQFEEVLNSDIAFPPSNISLDLDQYVRTLCAILDIPTYSSLIDSLHVMFTLYEEFRSNQHFQHV</sequence>
<comment type="caution">
    <text evidence="8">The sequence shown here is derived from an EMBL/GenBank/DDBJ whole genome shotgun (WGS) entry which is preliminary data.</text>
</comment>
<dbReference type="RefSeq" id="XP_067176695.1">
    <property type="nucleotide sequence ID" value="XM_067321327.1"/>
</dbReference>
<keyword evidence="5" id="KW-0206">Cytoskeleton</keyword>
<organism evidence="8 9">
    <name type="scientific">Leishmania martiniquensis</name>
    <dbReference type="NCBI Taxonomy" id="1580590"/>
    <lineage>
        <taxon>Eukaryota</taxon>
        <taxon>Discoba</taxon>
        <taxon>Euglenozoa</taxon>
        <taxon>Kinetoplastea</taxon>
        <taxon>Metakinetoplastina</taxon>
        <taxon>Trypanosomatida</taxon>
        <taxon>Trypanosomatidae</taxon>
        <taxon>Leishmaniinae</taxon>
        <taxon>Leishmania</taxon>
    </lineage>
</organism>
<dbReference type="GO" id="GO:0030992">
    <property type="term" value="C:intraciliary transport particle B"/>
    <property type="evidence" value="ECO:0007669"/>
    <property type="project" value="TreeGrafter"/>
</dbReference>
<dbReference type="KEGG" id="lmat:92513839"/>
<dbReference type="GO" id="GO:0031514">
    <property type="term" value="C:motile cilium"/>
    <property type="evidence" value="ECO:0007669"/>
    <property type="project" value="TreeGrafter"/>
</dbReference>
<reference evidence="9" key="2">
    <citation type="journal article" date="2021" name="Sci. Data">
        <title>Chromosome-scale genome sequencing, assembly and annotation of six genomes from subfamily Leishmaniinae.</title>
        <authorList>
            <person name="Almutairi H."/>
            <person name="Urbaniak M.D."/>
            <person name="Bates M.D."/>
            <person name="Jariyapan N."/>
            <person name="Kwakye-Nuako G."/>
            <person name="Thomaz Soccol V."/>
            <person name="Al-Salem W.S."/>
            <person name="Dillon R.J."/>
            <person name="Bates P.A."/>
            <person name="Gatherer D."/>
        </authorList>
    </citation>
    <scope>NUCLEOTIDE SEQUENCE [LARGE SCALE GENOMIC DNA]</scope>
</reference>
<feature type="compositionally biased region" description="Acidic residues" evidence="7">
    <location>
        <begin position="189"/>
        <end position="211"/>
    </location>
</feature>
<evidence type="ECO:0000313" key="9">
    <source>
        <dbReference type="Proteomes" id="UP000673552"/>
    </source>
</evidence>
<dbReference type="GO" id="GO:0060271">
    <property type="term" value="P:cilium assembly"/>
    <property type="evidence" value="ECO:0007669"/>
    <property type="project" value="TreeGrafter"/>
</dbReference>
<dbReference type="GeneID" id="92513839"/>
<gene>
    <name evidence="8" type="ORF">LSCM1_03794</name>
</gene>
<reference evidence="9" key="1">
    <citation type="journal article" date="2021" name="Microbiol. Resour. Announc.">
        <title>LGAAP: Leishmaniinae Genome Assembly and Annotation Pipeline.</title>
        <authorList>
            <person name="Almutairi H."/>
            <person name="Urbaniak M.D."/>
            <person name="Bates M.D."/>
            <person name="Jariyapan N."/>
            <person name="Kwakye-Nuako G."/>
            <person name="Thomaz-Soccol V."/>
            <person name="Al-Salem W.S."/>
            <person name="Dillon R.J."/>
            <person name="Bates P.A."/>
            <person name="Gatherer D."/>
        </authorList>
    </citation>
    <scope>NUCLEOTIDE SEQUENCE [LARGE SCALE GENOMIC DNA]</scope>
</reference>
<comment type="subcellular location">
    <subcellularLocation>
        <location evidence="1">Cytoplasm</location>
        <location evidence="1">Cytoskeleton</location>
        <location evidence="1">Cilium basal body</location>
    </subcellularLocation>
</comment>
<keyword evidence="4" id="KW-0969">Cilium</keyword>
<dbReference type="GO" id="GO:0005815">
    <property type="term" value="C:microtubule organizing center"/>
    <property type="evidence" value="ECO:0007669"/>
    <property type="project" value="TreeGrafter"/>
</dbReference>
<dbReference type="PANTHER" id="PTHR13376:SF0">
    <property type="entry name" value="INTRAFLAGELLAR TRANSPORT PROTEIN 46 HOMOLOG"/>
    <property type="match status" value="1"/>
</dbReference>
<comment type="similarity">
    <text evidence="2">Belongs to the IFT46 family.</text>
</comment>
<accession>A0A836GV19</accession>
<feature type="region of interest" description="Disordered" evidence="7">
    <location>
        <begin position="1"/>
        <end position="211"/>
    </location>
</feature>
<dbReference type="AlphaFoldDB" id="A0A836GV19"/>
<protein>
    <recommendedName>
        <fullName evidence="10">Intraflagellar transport complex B protein 46 C terminal</fullName>
    </recommendedName>
</protein>
<keyword evidence="6" id="KW-0966">Cell projection</keyword>
<dbReference type="Pfam" id="PF12317">
    <property type="entry name" value="IFT46_B_C"/>
    <property type="match status" value="1"/>
</dbReference>
<evidence type="ECO:0000256" key="1">
    <source>
        <dbReference type="ARBA" id="ARBA00004120"/>
    </source>
</evidence>
<feature type="compositionally biased region" description="Basic and acidic residues" evidence="7">
    <location>
        <begin position="1"/>
        <end position="26"/>
    </location>
</feature>
<feature type="compositionally biased region" description="Basic and acidic residues" evidence="7">
    <location>
        <begin position="116"/>
        <end position="126"/>
    </location>
</feature>
<feature type="compositionally biased region" description="Polar residues" evidence="7">
    <location>
        <begin position="65"/>
        <end position="83"/>
    </location>
</feature>
<dbReference type="InterPro" id="IPR022088">
    <property type="entry name" value="Intraflagellar_transp_cmplxB"/>
</dbReference>
<dbReference type="GO" id="GO:0042073">
    <property type="term" value="P:intraciliary transport"/>
    <property type="evidence" value="ECO:0007669"/>
    <property type="project" value="InterPro"/>
</dbReference>
<name>A0A836GV19_9TRYP</name>
<evidence type="ECO:0000256" key="5">
    <source>
        <dbReference type="ARBA" id="ARBA00023212"/>
    </source>
</evidence>
<evidence type="ECO:0000313" key="8">
    <source>
        <dbReference type="EMBL" id="KAG5472395.1"/>
    </source>
</evidence>
<evidence type="ECO:0000256" key="7">
    <source>
        <dbReference type="SAM" id="MobiDB-lite"/>
    </source>
</evidence>
<evidence type="ECO:0000256" key="6">
    <source>
        <dbReference type="ARBA" id="ARBA00023273"/>
    </source>
</evidence>
<keyword evidence="3" id="KW-0963">Cytoplasm</keyword>
<evidence type="ECO:0008006" key="10">
    <source>
        <dbReference type="Google" id="ProtNLM"/>
    </source>
</evidence>
<evidence type="ECO:0000256" key="3">
    <source>
        <dbReference type="ARBA" id="ARBA00022490"/>
    </source>
</evidence>
<evidence type="ECO:0000256" key="2">
    <source>
        <dbReference type="ARBA" id="ARBA00007700"/>
    </source>
</evidence>